<dbReference type="AlphaFoldDB" id="A0A6C0EV23"/>
<dbReference type="EMBL" id="MN738944">
    <property type="protein sequence ID" value="QHT32541.1"/>
    <property type="molecule type" value="Genomic_DNA"/>
</dbReference>
<sequence>MRNSFINATEFNPFSTNIRVINFVNIFLSSYIMNSIKNSNFLPIDISRASPNFKPKLQTIPEYHLTKFERDNIKEEEEDDEEYEENIKKKIAQQHLYKMQAWQKIKALQKQYELEENRWSHSDQQFSDDTLERQQRSIEEQQQQQHKLEDDEQFDIEIGGGIVLTKKKPTNTKKRKQTKGRTKKRKSKRRMTKKRSRRNRP</sequence>
<organism evidence="3">
    <name type="scientific">viral metagenome</name>
    <dbReference type="NCBI Taxonomy" id="1070528"/>
    <lineage>
        <taxon>unclassified sequences</taxon>
        <taxon>metagenomes</taxon>
        <taxon>organismal metagenomes</taxon>
    </lineage>
</organism>
<feature type="compositionally biased region" description="Basic residues" evidence="2">
    <location>
        <begin position="165"/>
        <end position="201"/>
    </location>
</feature>
<keyword evidence="1" id="KW-0175">Coiled coil</keyword>
<name>A0A6C0EV23_9ZZZZ</name>
<reference evidence="3" key="1">
    <citation type="journal article" date="2020" name="Nature">
        <title>Giant virus diversity and host interactions through global metagenomics.</title>
        <authorList>
            <person name="Schulz F."/>
            <person name="Roux S."/>
            <person name="Paez-Espino D."/>
            <person name="Jungbluth S."/>
            <person name="Walsh D.A."/>
            <person name="Denef V.J."/>
            <person name="McMahon K.D."/>
            <person name="Konstantinidis K.T."/>
            <person name="Eloe-Fadrosh E.A."/>
            <person name="Kyrpides N.C."/>
            <person name="Woyke T."/>
        </authorList>
    </citation>
    <scope>NUCLEOTIDE SEQUENCE</scope>
    <source>
        <strain evidence="3">GVMAG-M-3300009161-30</strain>
    </source>
</reference>
<evidence type="ECO:0000313" key="3">
    <source>
        <dbReference type="EMBL" id="QHT32541.1"/>
    </source>
</evidence>
<evidence type="ECO:0000256" key="1">
    <source>
        <dbReference type="SAM" id="Coils"/>
    </source>
</evidence>
<evidence type="ECO:0000256" key="2">
    <source>
        <dbReference type="SAM" id="MobiDB-lite"/>
    </source>
</evidence>
<feature type="region of interest" description="Disordered" evidence="2">
    <location>
        <begin position="118"/>
        <end position="201"/>
    </location>
</feature>
<proteinExistence type="predicted"/>
<protein>
    <submittedName>
        <fullName evidence="3">Uncharacterized protein</fullName>
    </submittedName>
</protein>
<accession>A0A6C0EV23</accession>
<feature type="compositionally biased region" description="Basic and acidic residues" evidence="2">
    <location>
        <begin position="130"/>
        <end position="139"/>
    </location>
</feature>
<feature type="coiled-coil region" evidence="1">
    <location>
        <begin position="66"/>
        <end position="93"/>
    </location>
</feature>